<dbReference type="AlphaFoldDB" id="A0A9W4X7F8"/>
<keyword evidence="2" id="KW-0689">Ribosomal protein</keyword>
<dbReference type="Proteomes" id="UP001153678">
    <property type="component" value="Unassembled WGS sequence"/>
</dbReference>
<dbReference type="GO" id="GO:0005840">
    <property type="term" value="C:ribosome"/>
    <property type="evidence" value="ECO:0007669"/>
    <property type="project" value="UniProtKB-KW"/>
</dbReference>
<name>A0A9W4X7F8_9GLOM</name>
<feature type="non-terminal residue" evidence="4">
    <location>
        <position position="1"/>
    </location>
</feature>
<organism evidence="4 5">
    <name type="scientific">Funneliformis geosporum</name>
    <dbReference type="NCBI Taxonomy" id="1117311"/>
    <lineage>
        <taxon>Eukaryota</taxon>
        <taxon>Fungi</taxon>
        <taxon>Fungi incertae sedis</taxon>
        <taxon>Mucoromycota</taxon>
        <taxon>Glomeromycotina</taxon>
        <taxon>Glomeromycetes</taxon>
        <taxon>Glomerales</taxon>
        <taxon>Glomeraceae</taxon>
        <taxon>Funneliformis</taxon>
    </lineage>
</organism>
<dbReference type="GO" id="GO:0003735">
    <property type="term" value="F:structural constituent of ribosome"/>
    <property type="evidence" value="ECO:0007669"/>
    <property type="project" value="InterPro"/>
</dbReference>
<keyword evidence="3" id="KW-0687">Ribonucleoprotein</keyword>
<evidence type="ECO:0000313" key="5">
    <source>
        <dbReference type="Proteomes" id="UP001153678"/>
    </source>
</evidence>
<dbReference type="SUPFAM" id="SSF52166">
    <property type="entry name" value="Ribosomal protein L4"/>
    <property type="match status" value="1"/>
</dbReference>
<evidence type="ECO:0000256" key="2">
    <source>
        <dbReference type="ARBA" id="ARBA00022980"/>
    </source>
</evidence>
<dbReference type="GO" id="GO:1990904">
    <property type="term" value="C:ribonucleoprotein complex"/>
    <property type="evidence" value="ECO:0007669"/>
    <property type="project" value="UniProtKB-KW"/>
</dbReference>
<gene>
    <name evidence="4" type="ORF">FWILDA_LOCUS19536</name>
</gene>
<keyword evidence="5" id="KW-1185">Reference proteome</keyword>
<comment type="similarity">
    <text evidence="1">Belongs to the universal ribosomal protein uL4 family.</text>
</comment>
<dbReference type="Gene3D" id="3.40.1370.10">
    <property type="match status" value="1"/>
</dbReference>
<dbReference type="GO" id="GO:0006412">
    <property type="term" value="P:translation"/>
    <property type="evidence" value="ECO:0007669"/>
    <property type="project" value="InterPro"/>
</dbReference>
<reference evidence="4" key="1">
    <citation type="submission" date="2022-08" db="EMBL/GenBank/DDBJ databases">
        <authorList>
            <person name="Kallberg Y."/>
            <person name="Tangrot J."/>
            <person name="Rosling A."/>
        </authorList>
    </citation>
    <scope>NUCLEOTIDE SEQUENCE</scope>
    <source>
        <strain evidence="4">Wild A</strain>
    </source>
</reference>
<evidence type="ECO:0000256" key="3">
    <source>
        <dbReference type="ARBA" id="ARBA00023274"/>
    </source>
</evidence>
<dbReference type="EMBL" id="CAMKVN010024176">
    <property type="protein sequence ID" value="CAI2200373.1"/>
    <property type="molecule type" value="Genomic_DNA"/>
</dbReference>
<protein>
    <submittedName>
        <fullName evidence="4">6454_t:CDS:1</fullName>
    </submittedName>
</protein>
<sequence>VLESQIAKLIQEIQGLKTISDKTAEQKKEFTEKEKELARLKRKTKQKTKTLLILAQQEEKKVELMRSFRNLPYLRISDSSSINLLQVLSPHLIFTQLAFSELEKRLRKIIKCAKCQNNAEIDPRFRRSCQKSVAKIKFPRSGQPQYPHCNGG</sequence>
<proteinExistence type="inferred from homology"/>
<evidence type="ECO:0000313" key="4">
    <source>
        <dbReference type="EMBL" id="CAI2200373.1"/>
    </source>
</evidence>
<feature type="non-terminal residue" evidence="4">
    <location>
        <position position="152"/>
    </location>
</feature>
<dbReference type="InterPro" id="IPR002136">
    <property type="entry name" value="Ribosomal_uL4"/>
</dbReference>
<evidence type="ECO:0000256" key="1">
    <source>
        <dbReference type="ARBA" id="ARBA00010528"/>
    </source>
</evidence>
<accession>A0A9W4X7F8</accession>
<comment type="caution">
    <text evidence="4">The sequence shown here is derived from an EMBL/GenBank/DDBJ whole genome shotgun (WGS) entry which is preliminary data.</text>
</comment>
<dbReference type="InterPro" id="IPR023574">
    <property type="entry name" value="Ribosomal_uL4_dom_sf"/>
</dbReference>
<dbReference type="Pfam" id="PF00573">
    <property type="entry name" value="Ribosomal_L4"/>
    <property type="match status" value="1"/>
</dbReference>